<name>A0ABR8KCP7_9NOSO</name>
<dbReference type="Proteomes" id="UP000637383">
    <property type="component" value="Unassembled WGS sequence"/>
</dbReference>
<evidence type="ECO:0000313" key="1">
    <source>
        <dbReference type="EMBL" id="MBD2736561.1"/>
    </source>
</evidence>
<organism evidence="1 2">
    <name type="scientific">Nostoc paludosum FACHB-159</name>
    <dbReference type="NCBI Taxonomy" id="2692908"/>
    <lineage>
        <taxon>Bacteria</taxon>
        <taxon>Bacillati</taxon>
        <taxon>Cyanobacteriota</taxon>
        <taxon>Cyanophyceae</taxon>
        <taxon>Nostocales</taxon>
        <taxon>Nostocaceae</taxon>
        <taxon>Nostoc</taxon>
    </lineage>
</organism>
<gene>
    <name evidence="1" type="ORF">H6H03_22170</name>
</gene>
<reference evidence="1 2" key="1">
    <citation type="journal article" date="2020" name="ISME J.">
        <title>Comparative genomics reveals insights into cyanobacterial evolution and habitat adaptation.</title>
        <authorList>
            <person name="Chen M.Y."/>
            <person name="Teng W.K."/>
            <person name="Zhao L."/>
            <person name="Hu C.X."/>
            <person name="Zhou Y.K."/>
            <person name="Han B.P."/>
            <person name="Song L.R."/>
            <person name="Shu W.S."/>
        </authorList>
    </citation>
    <scope>NUCLEOTIDE SEQUENCE [LARGE SCALE GENOMIC DNA]</scope>
    <source>
        <strain evidence="1 2">FACHB-159</strain>
    </source>
</reference>
<dbReference type="EMBL" id="JACJTU010000022">
    <property type="protein sequence ID" value="MBD2736561.1"/>
    <property type="molecule type" value="Genomic_DNA"/>
</dbReference>
<comment type="caution">
    <text evidence="1">The sequence shown here is derived from an EMBL/GenBank/DDBJ whole genome shotgun (WGS) entry which is preliminary data.</text>
</comment>
<protein>
    <submittedName>
        <fullName evidence="1">Uncharacterized protein</fullName>
    </submittedName>
</protein>
<accession>A0ABR8KCP7</accession>
<evidence type="ECO:0000313" key="2">
    <source>
        <dbReference type="Proteomes" id="UP000637383"/>
    </source>
</evidence>
<sequence>MFLYRFCLYFYSDRLLGKAGDRSLNVGEGKDALFGRNFTNLKLESIKINYLEQT</sequence>
<keyword evidence="2" id="KW-1185">Reference proteome</keyword>
<proteinExistence type="predicted"/>